<dbReference type="AlphaFoldDB" id="A0A0M9A4L2"/>
<protein>
    <submittedName>
        <fullName evidence="1">Uncharacterized protein</fullName>
    </submittedName>
</protein>
<evidence type="ECO:0000313" key="2">
    <source>
        <dbReference type="Proteomes" id="UP000053105"/>
    </source>
</evidence>
<reference evidence="1 2" key="1">
    <citation type="submission" date="2015-07" db="EMBL/GenBank/DDBJ databases">
        <title>The genome of Melipona quadrifasciata.</title>
        <authorList>
            <person name="Pan H."/>
            <person name="Kapheim K."/>
        </authorList>
    </citation>
    <scope>NUCLEOTIDE SEQUENCE [LARGE SCALE GENOMIC DNA]</scope>
    <source>
        <strain evidence="1">0111107301</strain>
        <tissue evidence="1">Whole body</tissue>
    </source>
</reference>
<gene>
    <name evidence="1" type="ORF">WN51_10220</name>
</gene>
<name>A0A0M9A4L2_9HYME</name>
<dbReference type="Proteomes" id="UP000053105">
    <property type="component" value="Unassembled WGS sequence"/>
</dbReference>
<proteinExistence type="predicted"/>
<accession>A0A0M9A4L2</accession>
<sequence length="168" mass="18384">MVISVSGKLAKRSLGGVVAAAKFGKGRFIVGETQNVRLILEYSTHCTPGAIAHYSRAQHSTIDIKSKERLVNTAKDSKDSHHSQRHRETKWIFEAEAGGETNGNAEGNVLSMGTSRSSLRFSPNRSQLSSSMLSKPILSVSLLRNEDYKMRASTKIVAARSIIFSFSD</sequence>
<dbReference type="EMBL" id="KQ435735">
    <property type="protein sequence ID" value="KOX77130.1"/>
    <property type="molecule type" value="Genomic_DNA"/>
</dbReference>
<keyword evidence="2" id="KW-1185">Reference proteome</keyword>
<evidence type="ECO:0000313" key="1">
    <source>
        <dbReference type="EMBL" id="KOX77130.1"/>
    </source>
</evidence>
<organism evidence="1 2">
    <name type="scientific">Melipona quadrifasciata</name>
    <dbReference type="NCBI Taxonomy" id="166423"/>
    <lineage>
        <taxon>Eukaryota</taxon>
        <taxon>Metazoa</taxon>
        <taxon>Ecdysozoa</taxon>
        <taxon>Arthropoda</taxon>
        <taxon>Hexapoda</taxon>
        <taxon>Insecta</taxon>
        <taxon>Pterygota</taxon>
        <taxon>Neoptera</taxon>
        <taxon>Endopterygota</taxon>
        <taxon>Hymenoptera</taxon>
        <taxon>Apocrita</taxon>
        <taxon>Aculeata</taxon>
        <taxon>Apoidea</taxon>
        <taxon>Anthophila</taxon>
        <taxon>Apidae</taxon>
        <taxon>Melipona</taxon>
    </lineage>
</organism>